<keyword evidence="1" id="KW-1133">Transmembrane helix</keyword>
<evidence type="ECO:0000313" key="3">
    <source>
        <dbReference type="EMBL" id="RLQ20164.1"/>
    </source>
</evidence>
<dbReference type="Proteomes" id="UP000265509">
    <property type="component" value="Unassembled WGS sequence"/>
</dbReference>
<dbReference type="Gene3D" id="3.40.50.1820">
    <property type="entry name" value="alpha/beta hydrolase"/>
    <property type="match status" value="1"/>
</dbReference>
<dbReference type="OrthoDB" id="8476759at2"/>
<sequence>MSNGLHVIGKLAKVALYCVIGSFLTLLVVFIRYLDSRPDLAVWHTVVLDEEFTEDSPVATFEEYLDLEDRLFAQLDELIYSGAGPASGLKINRYQRGSLADPQRWKPDWNRSFLLEAESPKASVLLLHGLSDAPYSLHHLGKRLQAAGATGLGLRIPGHGTAPSGLLEVTWQDMAAAVRIAVRHLAESEPALPIYLVGYSNGAALAVHYALATLDNPEVPKIDGLVLLSPEIGVTPAAALARWQARLGYLLGMEKLAWNAILPEYEPFKYGSFAVNAGDLSHRITTEIQREIERLKAGGHLDRMPPVLAFSSVIDATVQAPALVSNLFDHLPAGRHELVLFDINRQSGIEDILRWRPDTMLSALQQAPRNTFELTLLTNSNAHSSQVVARHWRPGHKGFDEEDLQLSWPRGVYSLSHVALPFPPGDPLYGGHPDQPSPGIRLGDISIRGEKGALVISEDSLLRLRWNPFYSYLEARTMAFIQLE</sequence>
<dbReference type="RefSeq" id="WP_117957665.1">
    <property type="nucleotide sequence ID" value="NZ_QRAN01000045.1"/>
</dbReference>
<evidence type="ECO:0000313" key="4">
    <source>
        <dbReference type="Proteomes" id="UP000265509"/>
    </source>
</evidence>
<protein>
    <submittedName>
        <fullName evidence="3">Alpha/beta fold hydrolase</fullName>
    </submittedName>
</protein>
<dbReference type="PANTHER" id="PTHR11614">
    <property type="entry name" value="PHOSPHOLIPASE-RELATED"/>
    <property type="match status" value="1"/>
</dbReference>
<dbReference type="InterPro" id="IPR022742">
    <property type="entry name" value="Hydrolase_4"/>
</dbReference>
<evidence type="ECO:0000256" key="1">
    <source>
        <dbReference type="SAM" id="Phobius"/>
    </source>
</evidence>
<dbReference type="SUPFAM" id="SSF53474">
    <property type="entry name" value="alpha/beta-Hydrolases"/>
    <property type="match status" value="1"/>
</dbReference>
<reference evidence="3 4" key="1">
    <citation type="submission" date="2018-07" db="EMBL/GenBank/DDBJ databases">
        <title>Halioglobus sp. genome submission.</title>
        <authorList>
            <person name="Ye M.-Q."/>
            <person name="Du Z.-J."/>
        </authorList>
    </citation>
    <scope>NUCLEOTIDE SEQUENCE [LARGE SCALE GENOMIC DNA]</scope>
    <source>
        <strain evidence="3 4">U0301</strain>
    </source>
</reference>
<dbReference type="GO" id="GO:0016787">
    <property type="term" value="F:hydrolase activity"/>
    <property type="evidence" value="ECO:0007669"/>
    <property type="project" value="UniProtKB-KW"/>
</dbReference>
<dbReference type="Pfam" id="PF12146">
    <property type="entry name" value="Hydrolase_4"/>
    <property type="match status" value="1"/>
</dbReference>
<feature type="domain" description="Serine aminopeptidase S33" evidence="2">
    <location>
        <begin position="119"/>
        <end position="319"/>
    </location>
</feature>
<dbReference type="InterPro" id="IPR029058">
    <property type="entry name" value="AB_hydrolase_fold"/>
</dbReference>
<name>A0A3L7DRV6_9GAMM</name>
<keyword evidence="1" id="KW-0472">Membrane</keyword>
<comment type="caution">
    <text evidence="3">The sequence shown here is derived from an EMBL/GenBank/DDBJ whole genome shotgun (WGS) entry which is preliminary data.</text>
</comment>
<dbReference type="InterPro" id="IPR051044">
    <property type="entry name" value="MAG_DAG_Lipase"/>
</dbReference>
<keyword evidence="3" id="KW-0378">Hydrolase</keyword>
<gene>
    <name evidence="3" type="ORF">DWB85_19110</name>
</gene>
<dbReference type="AlphaFoldDB" id="A0A3L7DRV6"/>
<keyword evidence="4" id="KW-1185">Reference proteome</keyword>
<keyword evidence="1" id="KW-0812">Transmembrane</keyword>
<dbReference type="EMBL" id="QRAN01000045">
    <property type="protein sequence ID" value="RLQ20164.1"/>
    <property type="molecule type" value="Genomic_DNA"/>
</dbReference>
<accession>A0A3L7DRV6</accession>
<feature type="transmembrane region" description="Helical" evidence="1">
    <location>
        <begin position="14"/>
        <end position="34"/>
    </location>
</feature>
<proteinExistence type="predicted"/>
<organism evidence="3 4">
    <name type="scientific">Seongchinamella sediminis</name>
    <dbReference type="NCBI Taxonomy" id="2283635"/>
    <lineage>
        <taxon>Bacteria</taxon>
        <taxon>Pseudomonadati</taxon>
        <taxon>Pseudomonadota</taxon>
        <taxon>Gammaproteobacteria</taxon>
        <taxon>Cellvibrionales</taxon>
        <taxon>Halieaceae</taxon>
        <taxon>Seongchinamella</taxon>
    </lineage>
</organism>
<evidence type="ECO:0000259" key="2">
    <source>
        <dbReference type="Pfam" id="PF12146"/>
    </source>
</evidence>